<comment type="caution">
    <text evidence="1">The sequence shown here is derived from an EMBL/GenBank/DDBJ whole genome shotgun (WGS) entry which is preliminary data.</text>
</comment>
<dbReference type="EMBL" id="WNKS01000022">
    <property type="protein sequence ID" value="MTV32842.1"/>
    <property type="molecule type" value="Genomic_DNA"/>
</dbReference>
<dbReference type="RefSeq" id="WP_155447525.1">
    <property type="nucleotide sequence ID" value="NZ_JAOQNR010000021.1"/>
</dbReference>
<evidence type="ECO:0000313" key="1">
    <source>
        <dbReference type="EMBL" id="MTV32842.1"/>
    </source>
</evidence>
<gene>
    <name evidence="1" type="ORF">GJ654_17830</name>
</gene>
<reference evidence="1 2" key="1">
    <citation type="submission" date="2019-11" db="EMBL/GenBank/DDBJ databases">
        <title>Whole-genome sequence of a Rhodoblastus acidophilus DSM 142.</title>
        <authorList>
            <person name="Kyndt J.A."/>
            <person name="Meyer T.E."/>
        </authorList>
    </citation>
    <scope>NUCLEOTIDE SEQUENCE [LARGE SCALE GENOMIC DNA]</scope>
    <source>
        <strain evidence="1 2">DSM 142</strain>
    </source>
</reference>
<name>A0A6N8DQF8_RHOAC</name>
<evidence type="ECO:0000313" key="2">
    <source>
        <dbReference type="Proteomes" id="UP000439113"/>
    </source>
</evidence>
<dbReference type="AlphaFoldDB" id="A0A6N8DQF8"/>
<protein>
    <submittedName>
        <fullName evidence="1">Uncharacterized protein</fullName>
    </submittedName>
</protein>
<organism evidence="1 2">
    <name type="scientific">Rhodoblastus acidophilus</name>
    <name type="common">Rhodopseudomonas acidophila</name>
    <dbReference type="NCBI Taxonomy" id="1074"/>
    <lineage>
        <taxon>Bacteria</taxon>
        <taxon>Pseudomonadati</taxon>
        <taxon>Pseudomonadota</taxon>
        <taxon>Alphaproteobacteria</taxon>
        <taxon>Hyphomicrobiales</taxon>
        <taxon>Rhodoblastaceae</taxon>
        <taxon>Rhodoblastus</taxon>
    </lineage>
</organism>
<proteinExistence type="predicted"/>
<accession>A0A6N8DQF8</accession>
<sequence>MIAVKNDFSDRIEIDLLFAQAELTAAPADRSALMRAIRHIDQALKSVRAQKRAPSAPKRRNSAA</sequence>
<dbReference type="OrthoDB" id="9972506at2"/>
<dbReference type="Proteomes" id="UP000439113">
    <property type="component" value="Unassembled WGS sequence"/>
</dbReference>